<name>A0A1Q9BTG5_SYMMI</name>
<comment type="caution">
    <text evidence="2">The sequence shown here is derived from an EMBL/GenBank/DDBJ whole genome shotgun (WGS) entry which is preliminary data.</text>
</comment>
<reference evidence="2 3" key="1">
    <citation type="submission" date="2016-02" db="EMBL/GenBank/DDBJ databases">
        <title>Genome analysis of coral dinoflagellate symbionts highlights evolutionary adaptations to a symbiotic lifestyle.</title>
        <authorList>
            <person name="Aranda M."/>
            <person name="Li Y."/>
            <person name="Liew Y.J."/>
            <person name="Baumgarten S."/>
            <person name="Simakov O."/>
            <person name="Wilson M."/>
            <person name="Piel J."/>
            <person name="Ashoor H."/>
            <person name="Bougouffa S."/>
            <person name="Bajic V.B."/>
            <person name="Ryu T."/>
            <person name="Ravasi T."/>
            <person name="Bayer T."/>
            <person name="Micklem G."/>
            <person name="Kim H."/>
            <person name="Bhak J."/>
            <person name="Lajeunesse T.C."/>
            <person name="Voolstra C.R."/>
        </authorList>
    </citation>
    <scope>NUCLEOTIDE SEQUENCE [LARGE SCALE GENOMIC DNA]</scope>
    <source>
        <strain evidence="2 3">CCMP2467</strain>
    </source>
</reference>
<dbReference type="EMBL" id="LSRX01004460">
    <property type="protein sequence ID" value="OLP73965.1"/>
    <property type="molecule type" value="Genomic_DNA"/>
</dbReference>
<proteinExistence type="predicted"/>
<gene>
    <name evidence="2" type="ORF">AK812_SmicGene46635</name>
</gene>
<dbReference type="OrthoDB" id="422564at2759"/>
<evidence type="ECO:0000313" key="2">
    <source>
        <dbReference type="EMBL" id="OLP73965.1"/>
    </source>
</evidence>
<feature type="non-terminal residue" evidence="2">
    <location>
        <position position="1"/>
    </location>
</feature>
<feature type="compositionally biased region" description="Acidic residues" evidence="1">
    <location>
        <begin position="122"/>
        <end position="132"/>
    </location>
</feature>
<feature type="region of interest" description="Disordered" evidence="1">
    <location>
        <begin position="102"/>
        <end position="132"/>
    </location>
</feature>
<feature type="region of interest" description="Disordered" evidence="1">
    <location>
        <begin position="147"/>
        <end position="208"/>
    </location>
</feature>
<accession>A0A1Q9BTG5</accession>
<sequence>KFMSLEKWEKLHGPVEASRIKCHRIDGVEIRGVDYIEEGDKDIYEYIDESVGTVARETQLSNPDLVLSADQTSTIFSAASKQLSMAPKEDNACFVLPSSSASSTLPGSSCNPSGGVSAAPTEDADDDDDEDDEQPFAALFDRLKSSTPKLPKAKAKAQVQQSDARVSKGATRNKRAAAEPDAAPAASLGQALKASRVGPRSSSMVTDDDEVDAKFREAVDKFLEMKPETDDDAGFTAWCKSRVTSMSELKTQISNKKKSLKRRSTKTDTDLGSRLDIHLEVLNKLMDFVRKLSVGHSEGQQLYTGLVEMPDLEVNTIIWKRALRAVAFETLKLAQWGNFFNETFELCRRHLPDDEEFFPLLASQLLQRLLKALPVSKLTNESLNYVRSFVDAAIVKPTTTQPVMWNLDDHINVLNHIHEILDLSAAPSAVAAALEKVSSDEAGGHWAAAAFTLPQGRKVLDFASATAKAKDAKSEILEILHSTERELTSSGLCNLEAPFLVALKGNFDGNHAALLAKAFQDLAQKKLKILKNGDRDKLNRVQDLSHQAVLVAILAHVNHELIPFLTQWSDVVKTADDDVVIDYESRCVGSLADGVCPITDLLKDVAKFLGDLKGKFFGPAIDPKEIGVLSATWKLKSKVLLEALSAAVSKAGADSDQRVPELIEKLKECVMTVGATIDHAIHTEVDESTSKLVEKCLHTLQVVSTTGKIDQNQEHAKALEEFGQMVEEGQLMSTGLSDEGNGKVVRDGLKLVLLLVRAMTADTCLKTSTAESAETFSRELIASVHEVNSECTNIMALLSDLDAKVSALTPDDHKKIESVWITVSGSAEERMKSMAEDCESRLKAALIPESEVEIPESVDKIESYHDITAELVKDTFRIETIKELSDKTVQLGDAITHARTVSTSLGMEVGKLVEIATSESSYRSAIRWMATGNVLYALLSKA</sequence>
<dbReference type="Proteomes" id="UP000186817">
    <property type="component" value="Unassembled WGS sequence"/>
</dbReference>
<dbReference type="AlphaFoldDB" id="A0A1Q9BTG5"/>
<feature type="non-terminal residue" evidence="2">
    <location>
        <position position="942"/>
    </location>
</feature>
<protein>
    <submittedName>
        <fullName evidence="2">Uncharacterized protein</fullName>
    </submittedName>
</protein>
<evidence type="ECO:0000256" key="1">
    <source>
        <dbReference type="SAM" id="MobiDB-lite"/>
    </source>
</evidence>
<evidence type="ECO:0000313" key="3">
    <source>
        <dbReference type="Proteomes" id="UP000186817"/>
    </source>
</evidence>
<organism evidence="2 3">
    <name type="scientific">Symbiodinium microadriaticum</name>
    <name type="common">Dinoflagellate</name>
    <name type="synonym">Zooxanthella microadriatica</name>
    <dbReference type="NCBI Taxonomy" id="2951"/>
    <lineage>
        <taxon>Eukaryota</taxon>
        <taxon>Sar</taxon>
        <taxon>Alveolata</taxon>
        <taxon>Dinophyceae</taxon>
        <taxon>Suessiales</taxon>
        <taxon>Symbiodiniaceae</taxon>
        <taxon>Symbiodinium</taxon>
    </lineage>
</organism>
<keyword evidence="3" id="KW-1185">Reference proteome</keyword>